<feature type="compositionally biased region" description="Basic and acidic residues" evidence="1">
    <location>
        <begin position="1"/>
        <end position="15"/>
    </location>
</feature>
<reference evidence="3 4" key="1">
    <citation type="submission" date="2011-04" db="EMBL/GenBank/DDBJ databases">
        <title>Complete sequence of Cellulomonas fimi ATCC 484.</title>
        <authorList>
            <consortium name="US DOE Joint Genome Institute"/>
            <person name="Lucas S."/>
            <person name="Han J."/>
            <person name="Lapidus A."/>
            <person name="Cheng J.-F."/>
            <person name="Goodwin L."/>
            <person name="Pitluck S."/>
            <person name="Peters L."/>
            <person name="Chertkov O."/>
            <person name="Detter J.C."/>
            <person name="Han C."/>
            <person name="Tapia R."/>
            <person name="Land M."/>
            <person name="Hauser L."/>
            <person name="Kyrpides N."/>
            <person name="Ivanova N."/>
            <person name="Ovchinnikova G."/>
            <person name="Pagani I."/>
            <person name="Mead D."/>
            <person name="Brumm P."/>
            <person name="Woyke T."/>
        </authorList>
    </citation>
    <scope>NUCLEOTIDE SEQUENCE [LARGE SCALE GENOMIC DNA]</scope>
    <source>
        <strain evidence="4">ATCC 484 / DSM 20113 / JCM 1341 / NBRC 15513 / NCIMB 8980 / NCTC 7547</strain>
    </source>
</reference>
<keyword evidence="2" id="KW-1133">Transmembrane helix</keyword>
<name>F4H3D5_CELFA</name>
<evidence type="ECO:0000256" key="2">
    <source>
        <dbReference type="SAM" id="Phobius"/>
    </source>
</evidence>
<accession>F4H3D5</accession>
<feature type="compositionally biased region" description="Pro residues" evidence="1">
    <location>
        <begin position="34"/>
        <end position="99"/>
    </location>
</feature>
<feature type="transmembrane region" description="Helical" evidence="2">
    <location>
        <begin position="127"/>
        <end position="153"/>
    </location>
</feature>
<protein>
    <submittedName>
        <fullName evidence="3">Integral membrane protein</fullName>
    </submittedName>
</protein>
<dbReference type="HOGENOM" id="CLU_065990_1_0_11"/>
<organism evidence="3 4">
    <name type="scientific">Cellulomonas fimi (strain ATCC 484 / DSM 20113 / JCM 1341 / CCUG 24087 / LMG 16345 / NBRC 15513 / NCIMB 8980 / NCTC 7547 / NRS-133)</name>
    <dbReference type="NCBI Taxonomy" id="590998"/>
    <lineage>
        <taxon>Bacteria</taxon>
        <taxon>Bacillati</taxon>
        <taxon>Actinomycetota</taxon>
        <taxon>Actinomycetes</taxon>
        <taxon>Micrococcales</taxon>
        <taxon>Cellulomonadaceae</taxon>
        <taxon>Cellulomonas</taxon>
    </lineage>
</organism>
<dbReference type="AlphaFoldDB" id="F4H3D5"/>
<proteinExistence type="predicted"/>
<keyword evidence="4" id="KW-1185">Reference proteome</keyword>
<dbReference type="EMBL" id="CP002666">
    <property type="protein sequence ID" value="AEE46480.1"/>
    <property type="molecule type" value="Genomic_DNA"/>
</dbReference>
<feature type="region of interest" description="Disordered" evidence="1">
    <location>
        <begin position="1"/>
        <end position="106"/>
    </location>
</feature>
<feature type="transmembrane region" description="Helical" evidence="2">
    <location>
        <begin position="275"/>
        <end position="293"/>
    </location>
</feature>
<gene>
    <name evidence="3" type="ordered locus">Celf_2353</name>
</gene>
<keyword evidence="2" id="KW-0472">Membrane</keyword>
<dbReference type="KEGG" id="cfi:Celf_2353"/>
<dbReference type="RefSeq" id="WP_013771506.1">
    <property type="nucleotide sequence ID" value="NC_015514.1"/>
</dbReference>
<keyword evidence="2" id="KW-0812">Transmembrane</keyword>
<dbReference type="eggNOG" id="COG5473">
    <property type="taxonomic scope" value="Bacteria"/>
</dbReference>
<sequence>MSEIPGGDRRDDDQRPVPLDTPVPPAEPSSGTVPAPPPAGGASPPPAGQPGAYPPPPAGQYPPPPAGQYPPPPAGQYPPPPAGQYPPPPPAGQYPPPGGGYPGAVQPSPIGEAMSYGWGKFTTNGGVFVAAALIWVVVAAVAVSLVGLVFGGLAGVTDPDGDGSGLAGVGLSFGWIVVNAVFWLAAYLVQAAFVRVSLNLTYGRPARLADFFSFERPGPVVLTALLLAGVNLVVSLVSWIPLIGWLLPAAVNFLLLFTLWFVIDKDLSPVDALRSSVQLVTANLGTTILFYLLGFLVLAAGAALCGVGLLIALPVVLVATSYLYRRLLGEPIAP</sequence>
<evidence type="ECO:0000256" key="1">
    <source>
        <dbReference type="SAM" id="MobiDB-lite"/>
    </source>
</evidence>
<dbReference type="Proteomes" id="UP000008460">
    <property type="component" value="Chromosome"/>
</dbReference>
<feature type="transmembrane region" description="Helical" evidence="2">
    <location>
        <begin position="173"/>
        <end position="198"/>
    </location>
</feature>
<evidence type="ECO:0000313" key="4">
    <source>
        <dbReference type="Proteomes" id="UP000008460"/>
    </source>
</evidence>
<evidence type="ECO:0000313" key="3">
    <source>
        <dbReference type="EMBL" id="AEE46480.1"/>
    </source>
</evidence>
<feature type="transmembrane region" description="Helical" evidence="2">
    <location>
        <begin position="245"/>
        <end position="263"/>
    </location>
</feature>
<dbReference type="STRING" id="590998.Celf_2353"/>
<feature type="transmembrane region" description="Helical" evidence="2">
    <location>
        <begin position="219"/>
        <end position="239"/>
    </location>
</feature>
<feature type="transmembrane region" description="Helical" evidence="2">
    <location>
        <begin position="299"/>
        <end position="324"/>
    </location>
</feature>
<dbReference type="SUPFAM" id="SSF81995">
    <property type="entry name" value="beta-sandwich domain of Sec23/24"/>
    <property type="match status" value="1"/>
</dbReference>